<protein>
    <submittedName>
        <fullName evidence="2">Uncharacterized protein</fullName>
    </submittedName>
</protein>
<dbReference type="AlphaFoldDB" id="A0A8J4YG41"/>
<sequence>MLLRWDYSWTGRCFMHRQLRVQRCAKQGKKGIKPRFKTKGKKGLSFMKTKPTAKTTKKQPSFSGKKMIETKKFKKMKAKAKFTKEDRKKKAIAHNLAGGKPKKANRSDLQQREWEGLLDNKNSLSDVKKKLFIVGSVHPRQEGLQLGRAPRRAKRANSGMSHCRQSRKALRTKHSTDAPRRREGGGPLDPHSRQEPGRQAEGTWATRTKIHTERGKRRTDPEVPWGAKQWTATMVIIPAERRPLGDRNRPEEEERDQQLPDIDVETPLLH</sequence>
<evidence type="ECO:0000313" key="3">
    <source>
        <dbReference type="Proteomes" id="UP000770661"/>
    </source>
</evidence>
<keyword evidence="3" id="KW-1185">Reference proteome</keyword>
<dbReference type="EMBL" id="JACEEZ010003292">
    <property type="protein sequence ID" value="KAG0727510.1"/>
    <property type="molecule type" value="Genomic_DNA"/>
</dbReference>
<organism evidence="2 3">
    <name type="scientific">Chionoecetes opilio</name>
    <name type="common">Atlantic snow crab</name>
    <name type="synonym">Cancer opilio</name>
    <dbReference type="NCBI Taxonomy" id="41210"/>
    <lineage>
        <taxon>Eukaryota</taxon>
        <taxon>Metazoa</taxon>
        <taxon>Ecdysozoa</taxon>
        <taxon>Arthropoda</taxon>
        <taxon>Crustacea</taxon>
        <taxon>Multicrustacea</taxon>
        <taxon>Malacostraca</taxon>
        <taxon>Eumalacostraca</taxon>
        <taxon>Eucarida</taxon>
        <taxon>Decapoda</taxon>
        <taxon>Pleocyemata</taxon>
        <taxon>Brachyura</taxon>
        <taxon>Eubrachyura</taxon>
        <taxon>Majoidea</taxon>
        <taxon>Majidae</taxon>
        <taxon>Chionoecetes</taxon>
    </lineage>
</organism>
<name>A0A8J4YG41_CHIOP</name>
<evidence type="ECO:0000256" key="1">
    <source>
        <dbReference type="SAM" id="MobiDB-lite"/>
    </source>
</evidence>
<comment type="caution">
    <text evidence="2">The sequence shown here is derived from an EMBL/GenBank/DDBJ whole genome shotgun (WGS) entry which is preliminary data.</text>
</comment>
<proteinExistence type="predicted"/>
<reference evidence="2" key="1">
    <citation type="submission" date="2020-07" db="EMBL/GenBank/DDBJ databases">
        <title>The High-quality genome of the commercially important snow crab, Chionoecetes opilio.</title>
        <authorList>
            <person name="Jeong J.-H."/>
            <person name="Ryu S."/>
        </authorList>
    </citation>
    <scope>NUCLEOTIDE SEQUENCE</scope>
    <source>
        <strain evidence="2">MADBK_172401_WGS</strain>
        <tissue evidence="2">Digestive gland</tissue>
    </source>
</reference>
<feature type="compositionally biased region" description="Basic and acidic residues" evidence="1">
    <location>
        <begin position="239"/>
        <end position="258"/>
    </location>
</feature>
<gene>
    <name evidence="2" type="ORF">GWK47_003990</name>
</gene>
<accession>A0A8J4YG41</accession>
<feature type="region of interest" description="Disordered" evidence="1">
    <location>
        <begin position="142"/>
        <end position="270"/>
    </location>
</feature>
<feature type="compositionally biased region" description="Basic residues" evidence="1">
    <location>
        <begin position="164"/>
        <end position="173"/>
    </location>
</feature>
<feature type="compositionally biased region" description="Basic and acidic residues" evidence="1">
    <location>
        <begin position="174"/>
        <end position="198"/>
    </location>
</feature>
<dbReference type="Proteomes" id="UP000770661">
    <property type="component" value="Unassembled WGS sequence"/>
</dbReference>
<feature type="compositionally biased region" description="Basic and acidic residues" evidence="1">
    <location>
        <begin position="210"/>
        <end position="221"/>
    </location>
</feature>
<evidence type="ECO:0000313" key="2">
    <source>
        <dbReference type="EMBL" id="KAG0727510.1"/>
    </source>
</evidence>